<dbReference type="Pfam" id="PF16933">
    <property type="entry name" value="PelG"/>
    <property type="match status" value="1"/>
</dbReference>
<feature type="transmembrane region" description="Helical" evidence="1">
    <location>
        <begin position="276"/>
        <end position="295"/>
    </location>
</feature>
<feature type="transmembrane region" description="Helical" evidence="1">
    <location>
        <begin position="236"/>
        <end position="256"/>
    </location>
</feature>
<organism evidence="2 3">
    <name type="scientific">Roseburia hominis</name>
    <dbReference type="NCBI Taxonomy" id="301301"/>
    <lineage>
        <taxon>Bacteria</taxon>
        <taxon>Bacillati</taxon>
        <taxon>Bacillota</taxon>
        <taxon>Clostridia</taxon>
        <taxon>Lachnospirales</taxon>
        <taxon>Lachnospiraceae</taxon>
        <taxon>Roseburia</taxon>
    </lineage>
</organism>
<feature type="transmembrane region" description="Helical" evidence="1">
    <location>
        <begin position="166"/>
        <end position="186"/>
    </location>
</feature>
<protein>
    <recommendedName>
        <fullName evidence="4">Exopolysaccharide Pel transporter PelG</fullName>
    </recommendedName>
</protein>
<reference evidence="2 3" key="1">
    <citation type="submission" date="2018-08" db="EMBL/GenBank/DDBJ databases">
        <title>A genome reference for cultivated species of the human gut microbiota.</title>
        <authorList>
            <person name="Zou Y."/>
            <person name="Xue W."/>
            <person name="Luo G."/>
        </authorList>
    </citation>
    <scope>NUCLEOTIDE SEQUENCE [LARGE SCALE GENOMIC DNA]</scope>
    <source>
        <strain evidence="2 3">AF22-12AC</strain>
    </source>
</reference>
<gene>
    <name evidence="2" type="ORF">DWX93_00370</name>
</gene>
<comment type="caution">
    <text evidence="2">The sequence shown here is derived from an EMBL/GenBank/DDBJ whole genome shotgun (WGS) entry which is preliminary data.</text>
</comment>
<feature type="transmembrane region" description="Helical" evidence="1">
    <location>
        <begin position="339"/>
        <end position="363"/>
    </location>
</feature>
<evidence type="ECO:0000256" key="1">
    <source>
        <dbReference type="SAM" id="Phobius"/>
    </source>
</evidence>
<dbReference type="AlphaFoldDB" id="A0A395VBT4"/>
<dbReference type="Proteomes" id="UP000266172">
    <property type="component" value="Unassembled WGS sequence"/>
</dbReference>
<keyword evidence="1" id="KW-0812">Transmembrane</keyword>
<keyword evidence="1" id="KW-1133">Transmembrane helix</keyword>
<feature type="transmembrane region" description="Helical" evidence="1">
    <location>
        <begin position="134"/>
        <end position="159"/>
    </location>
</feature>
<feature type="transmembrane region" description="Helical" evidence="1">
    <location>
        <begin position="424"/>
        <end position="443"/>
    </location>
</feature>
<evidence type="ECO:0008006" key="4">
    <source>
        <dbReference type="Google" id="ProtNLM"/>
    </source>
</evidence>
<name>A0A395VBT4_9FIRM</name>
<keyword evidence="1" id="KW-0472">Membrane</keyword>
<feature type="transmembrane region" description="Helical" evidence="1">
    <location>
        <begin position="65"/>
        <end position="85"/>
    </location>
</feature>
<accession>A0A395VBT4</accession>
<evidence type="ECO:0000313" key="3">
    <source>
        <dbReference type="Proteomes" id="UP000266172"/>
    </source>
</evidence>
<feature type="transmembrane region" description="Helical" evidence="1">
    <location>
        <begin position="106"/>
        <end position="128"/>
    </location>
</feature>
<dbReference type="RefSeq" id="WP_118096081.1">
    <property type="nucleotide sequence ID" value="NZ_QRVL01000001.1"/>
</dbReference>
<evidence type="ECO:0000313" key="2">
    <source>
        <dbReference type="EMBL" id="RGS41834.1"/>
    </source>
</evidence>
<feature type="transmembrane region" description="Helical" evidence="1">
    <location>
        <begin position="369"/>
        <end position="393"/>
    </location>
</feature>
<dbReference type="EMBL" id="QRVL01000001">
    <property type="protein sequence ID" value="RGS41834.1"/>
    <property type="molecule type" value="Genomic_DNA"/>
</dbReference>
<sequence length="483" mass="55424">MAGIGIKLQKIYEKKTILAYLTGFGYSAVVTVAPMFVVIGTVMLMSQLLGYENVGYARRGLFSGTLLYIFIFSLLTAAPFNAVLSRYMSDVIYEERYEDILPCYDVGLLLNILLASLLGIPFCVWEHLAGHVNLIFVFTGFCGYIALVLVFYSMLYLSICKDYQKISLYFLTGMAAALACALFFVKVCGREIVYSMLLSLTIGFFLTAVLEYATVKRYFKRNSNRYRRVFSYFGRYWKLVVINFLYTLGLYIHNFVFWNTDLQMRVADTFVFAPTYDLATCLAMFTNLSSTIIFITRVEMHFHTRYKAYLEAVIGGRWEDIKNTKDRMFRQLSAELMNLVRIQFIISTAVYLLCVVVLPQYGFSGRVMQIYPCLAAGYFILFILYAEIIFLYYFNDLTGALLATLGFCLVTWAGSVLSAGGSDLWYGMGLVAGSFTGFTIAYFRLRFMERHMDEHIFCGGQLFTVKRERMPESMVYTKKQKER</sequence>
<proteinExistence type="predicted"/>
<feature type="transmembrane region" description="Helical" evidence="1">
    <location>
        <begin position="17"/>
        <end position="45"/>
    </location>
</feature>
<feature type="transmembrane region" description="Helical" evidence="1">
    <location>
        <begin position="400"/>
        <end position="418"/>
    </location>
</feature>
<dbReference type="InterPro" id="IPR031617">
    <property type="entry name" value="PelG"/>
</dbReference>
<feature type="transmembrane region" description="Helical" evidence="1">
    <location>
        <begin position="192"/>
        <end position="215"/>
    </location>
</feature>